<keyword evidence="2" id="KW-1185">Reference proteome</keyword>
<name>A0A1G4ITI3_9SACH</name>
<sequence length="639" mass="73265">MLRGQLPVKSLQELTARVLGGAKLVEKVGRSSLRSPSAALLSRTDIWLKEALVKKGDRLRTQKILRRKELHKKGPPELSLDAVLVNLRKLRLAKNVDAYYTLLNRLQSSQIRWRSRSGSFIIHQTPVELYRELSYMLRAQCADLHDRSDIVCLARFTLVVLRKYSEILEKRSTLAPDIVFWENCGAILTRTGSIYYLKRFLELVNHEPSKIYAYIAFYLQTDQISHLSSILKSSDMLRSQPLPGVLVPLIHQCVNRFVCLGLEGDAQMALELLMKQGIPDLSTIYRIDHLSQKYGAFKLQLELNRARNEQGPAVSIPWKTFQRNLSFGDYIELLVESRVQFFEESPAMDFLSTKLPVEAMSTNWWCSFFEKTMPPESSCPSLKAFHLNTILSHVAAHRSLGFVLLFWHRLILNFDCTEDFKNTHKLASCKNQGGFHILLHAAGKSSAAKLAGCELFNFIKEAKWPESSHDVPHYTLTDKDYANLIRSTLPGEDFRTMYFYLRHYLLDFGKECIHVDREGKLNWNLTSAVGNVLEKVRAMEKNAAELDVILKQVGEWHLTNYSQTNEAVIPERTLKDIFGAFHIQDLTPKQLLSLESRNLEESRQSGDSGSRYSLIADWENAERIRSTLDHMRNKLSKSC</sequence>
<dbReference type="Proteomes" id="UP000191144">
    <property type="component" value="Chromosome B"/>
</dbReference>
<gene>
    <name evidence="1" type="ORF">LAME_0B01266G</name>
</gene>
<dbReference type="AlphaFoldDB" id="A0A1G4ITI3"/>
<dbReference type="EMBL" id="LT598478">
    <property type="protein sequence ID" value="SCU80008.1"/>
    <property type="molecule type" value="Genomic_DNA"/>
</dbReference>
<reference evidence="2" key="1">
    <citation type="submission" date="2016-03" db="EMBL/GenBank/DDBJ databases">
        <authorList>
            <person name="Devillers Hugo."/>
        </authorList>
    </citation>
    <scope>NUCLEOTIDE SEQUENCE [LARGE SCALE GENOMIC DNA]</scope>
</reference>
<dbReference type="GO" id="GO:1990904">
    <property type="term" value="C:ribonucleoprotein complex"/>
    <property type="evidence" value="ECO:0007669"/>
    <property type="project" value="InterPro"/>
</dbReference>
<protein>
    <submittedName>
        <fullName evidence="1">LAME_0B01266g1_1</fullName>
    </submittedName>
</protein>
<proteinExistence type="predicted"/>
<accession>A0A1G4ITI3</accession>
<evidence type="ECO:0000313" key="2">
    <source>
        <dbReference type="Proteomes" id="UP000191144"/>
    </source>
</evidence>
<evidence type="ECO:0000313" key="1">
    <source>
        <dbReference type="EMBL" id="SCU80008.1"/>
    </source>
</evidence>
<dbReference type="InterPro" id="IPR025694">
    <property type="entry name" value="MNE1"/>
</dbReference>
<dbReference type="OrthoDB" id="4041451at2759"/>
<dbReference type="Pfam" id="PF13762">
    <property type="entry name" value="MNE1"/>
    <property type="match status" value="1"/>
</dbReference>
<organism evidence="1 2">
    <name type="scientific">Lachancea meyersii CBS 8951</name>
    <dbReference type="NCBI Taxonomy" id="1266667"/>
    <lineage>
        <taxon>Eukaryota</taxon>
        <taxon>Fungi</taxon>
        <taxon>Dikarya</taxon>
        <taxon>Ascomycota</taxon>
        <taxon>Saccharomycotina</taxon>
        <taxon>Saccharomycetes</taxon>
        <taxon>Saccharomycetales</taxon>
        <taxon>Saccharomycetaceae</taxon>
        <taxon>Lachancea</taxon>
    </lineage>
</organism>
<dbReference type="GO" id="GO:0000372">
    <property type="term" value="P:Group I intron splicing"/>
    <property type="evidence" value="ECO:0007669"/>
    <property type="project" value="InterPro"/>
</dbReference>